<organism evidence="1 2">
    <name type="scientific">Paramecium tetraurelia</name>
    <dbReference type="NCBI Taxonomy" id="5888"/>
    <lineage>
        <taxon>Eukaryota</taxon>
        <taxon>Sar</taxon>
        <taxon>Alveolata</taxon>
        <taxon>Ciliophora</taxon>
        <taxon>Intramacronucleata</taxon>
        <taxon>Oligohymenophorea</taxon>
        <taxon>Peniculida</taxon>
        <taxon>Parameciidae</taxon>
        <taxon>Paramecium</taxon>
    </lineage>
</organism>
<reference evidence="1 2" key="1">
    <citation type="journal article" date="2006" name="Nature">
        <title>Global trends of whole-genome duplications revealed by the ciliate Paramecium tetraurelia.</title>
        <authorList>
            <consortium name="Genoscope"/>
            <person name="Aury J.-M."/>
            <person name="Jaillon O."/>
            <person name="Duret L."/>
            <person name="Noel B."/>
            <person name="Jubin C."/>
            <person name="Porcel B.M."/>
            <person name="Segurens B."/>
            <person name="Daubin V."/>
            <person name="Anthouard V."/>
            <person name="Aiach N."/>
            <person name="Arnaiz O."/>
            <person name="Billaut A."/>
            <person name="Beisson J."/>
            <person name="Blanc I."/>
            <person name="Bouhouche K."/>
            <person name="Camara F."/>
            <person name="Duharcourt S."/>
            <person name="Guigo R."/>
            <person name="Gogendeau D."/>
            <person name="Katinka M."/>
            <person name="Keller A.-M."/>
            <person name="Kissmehl R."/>
            <person name="Klotz C."/>
            <person name="Koll F."/>
            <person name="Le Moue A."/>
            <person name="Lepere C."/>
            <person name="Malinsky S."/>
            <person name="Nowacki M."/>
            <person name="Nowak J.K."/>
            <person name="Plattner H."/>
            <person name="Poulain J."/>
            <person name="Ruiz F."/>
            <person name="Serrano V."/>
            <person name="Zagulski M."/>
            <person name="Dessen P."/>
            <person name="Betermier M."/>
            <person name="Weissenbach J."/>
            <person name="Scarpelli C."/>
            <person name="Schachter V."/>
            <person name="Sperling L."/>
            <person name="Meyer E."/>
            <person name="Cohen J."/>
            <person name="Wincker P."/>
        </authorList>
    </citation>
    <scope>NUCLEOTIDE SEQUENCE [LARGE SCALE GENOMIC DNA]</scope>
    <source>
        <strain evidence="1 2">Stock d4-2</strain>
    </source>
</reference>
<dbReference type="EMBL" id="CT868020">
    <property type="protein sequence ID" value="CAK62675.1"/>
    <property type="molecule type" value="Genomic_DNA"/>
</dbReference>
<accession>A0BVV8</accession>
<proteinExistence type="predicted"/>
<dbReference type="RefSeq" id="XP_001430073.1">
    <property type="nucleotide sequence ID" value="XM_001430036.1"/>
</dbReference>
<sequence length="103" mass="12033">MEQQNQSSKNSQINDILQVLFHLLQEPISISSSDDCIEMNPQAYKVSILKHKLKKKQQNYSLAKILFGFRFDFQKATCLHCKQEGHINCCQINFPIDNIYKNK</sequence>
<keyword evidence="2" id="KW-1185">Reference proteome</keyword>
<gene>
    <name evidence="1" type="ORF">GSPATT00032527001</name>
</gene>
<dbReference type="InParanoid" id="A0BVV8"/>
<dbReference type="Proteomes" id="UP000000600">
    <property type="component" value="Unassembled WGS sequence"/>
</dbReference>
<protein>
    <submittedName>
        <fullName evidence="1">Uncharacterized protein</fullName>
    </submittedName>
</protein>
<evidence type="ECO:0000313" key="1">
    <source>
        <dbReference type="EMBL" id="CAK62675.1"/>
    </source>
</evidence>
<evidence type="ECO:0000313" key="2">
    <source>
        <dbReference type="Proteomes" id="UP000000600"/>
    </source>
</evidence>
<dbReference type="HOGENOM" id="CLU_2282881_0_0_1"/>
<dbReference type="GeneID" id="5015857"/>
<name>A0BVV8_PARTE</name>
<dbReference type="KEGG" id="ptm:GSPATT00032527001"/>
<dbReference type="AlphaFoldDB" id="A0BVV8"/>